<evidence type="ECO:0000256" key="6">
    <source>
        <dbReference type="ARBA" id="ARBA00023015"/>
    </source>
</evidence>
<keyword evidence="6" id="KW-0805">Transcription regulation</keyword>
<accession>A0ABR2C661</accession>
<sequence length="165" mass="18350">MLLSQGGNKHDQHGIFNNNSSRVFECKTCHRQFASFQALGGHRASHKKPKLIDGDNGLTGNQQPTKPKTHKCPICGIEFTTGQALGGHMRRHRTGLNENQHHDEPSSLSSQEAKMAPIVKKSNSRRHLCLDLNLTPLENDLELLKLGKAVPAINCFSKLFPSNYF</sequence>
<keyword evidence="3" id="KW-0677">Repeat</keyword>
<comment type="caution">
    <text evidence="12">The sequence shown here is derived from an EMBL/GenBank/DDBJ whole genome shotgun (WGS) entry which is preliminary data.</text>
</comment>
<organism evidence="12 13">
    <name type="scientific">Hibiscus sabdariffa</name>
    <name type="common">roselle</name>
    <dbReference type="NCBI Taxonomy" id="183260"/>
    <lineage>
        <taxon>Eukaryota</taxon>
        <taxon>Viridiplantae</taxon>
        <taxon>Streptophyta</taxon>
        <taxon>Embryophyta</taxon>
        <taxon>Tracheophyta</taxon>
        <taxon>Spermatophyta</taxon>
        <taxon>Magnoliopsida</taxon>
        <taxon>eudicotyledons</taxon>
        <taxon>Gunneridae</taxon>
        <taxon>Pentapetalae</taxon>
        <taxon>rosids</taxon>
        <taxon>malvids</taxon>
        <taxon>Malvales</taxon>
        <taxon>Malvaceae</taxon>
        <taxon>Malvoideae</taxon>
        <taxon>Hibiscus</taxon>
    </lineage>
</organism>
<evidence type="ECO:0000256" key="2">
    <source>
        <dbReference type="ARBA" id="ARBA00022723"/>
    </source>
</evidence>
<protein>
    <recommendedName>
        <fullName evidence="11">C2H2-type domain-containing protein</fullName>
    </recommendedName>
</protein>
<keyword evidence="4 9" id="KW-0863">Zinc-finger</keyword>
<feature type="domain" description="C2H2-type" evidence="11">
    <location>
        <begin position="24"/>
        <end position="51"/>
    </location>
</feature>
<evidence type="ECO:0000313" key="13">
    <source>
        <dbReference type="Proteomes" id="UP001472677"/>
    </source>
</evidence>
<evidence type="ECO:0000313" key="12">
    <source>
        <dbReference type="EMBL" id="KAK8514900.1"/>
    </source>
</evidence>
<evidence type="ECO:0000256" key="9">
    <source>
        <dbReference type="PROSITE-ProRule" id="PRU00042"/>
    </source>
</evidence>
<gene>
    <name evidence="12" type="ORF">V6N12_001065</name>
</gene>
<reference evidence="12 13" key="1">
    <citation type="journal article" date="2024" name="G3 (Bethesda)">
        <title>Genome assembly of Hibiscus sabdariffa L. provides insights into metabolisms of medicinal natural products.</title>
        <authorList>
            <person name="Kim T."/>
        </authorList>
    </citation>
    <scope>NUCLEOTIDE SEQUENCE [LARGE SCALE GENOMIC DNA]</scope>
    <source>
        <strain evidence="12">TK-2024</strain>
        <tissue evidence="12">Old leaves</tissue>
    </source>
</reference>
<keyword evidence="5" id="KW-0862">Zinc</keyword>
<evidence type="ECO:0000256" key="5">
    <source>
        <dbReference type="ARBA" id="ARBA00022833"/>
    </source>
</evidence>
<evidence type="ECO:0000256" key="8">
    <source>
        <dbReference type="ARBA" id="ARBA00023242"/>
    </source>
</evidence>
<keyword evidence="2" id="KW-0479">Metal-binding</keyword>
<evidence type="ECO:0000256" key="4">
    <source>
        <dbReference type="ARBA" id="ARBA00022771"/>
    </source>
</evidence>
<keyword evidence="13" id="KW-1185">Reference proteome</keyword>
<dbReference type="EMBL" id="JBBPBM010000065">
    <property type="protein sequence ID" value="KAK8514900.1"/>
    <property type="molecule type" value="Genomic_DNA"/>
</dbReference>
<dbReference type="SMART" id="SM00355">
    <property type="entry name" value="ZnF_C2H2"/>
    <property type="match status" value="2"/>
</dbReference>
<dbReference type="InterPro" id="IPR036236">
    <property type="entry name" value="Znf_C2H2_sf"/>
</dbReference>
<proteinExistence type="predicted"/>
<name>A0ABR2C661_9ROSI</name>
<keyword evidence="7" id="KW-0804">Transcription</keyword>
<evidence type="ECO:0000259" key="11">
    <source>
        <dbReference type="PROSITE" id="PS50157"/>
    </source>
</evidence>
<feature type="domain" description="C2H2-type" evidence="11">
    <location>
        <begin position="70"/>
        <end position="92"/>
    </location>
</feature>
<keyword evidence="8" id="KW-0539">Nucleus</keyword>
<evidence type="ECO:0000256" key="3">
    <source>
        <dbReference type="ARBA" id="ARBA00022737"/>
    </source>
</evidence>
<dbReference type="PROSITE" id="PS50157">
    <property type="entry name" value="ZINC_FINGER_C2H2_2"/>
    <property type="match status" value="2"/>
</dbReference>
<dbReference type="Pfam" id="PF13912">
    <property type="entry name" value="zf-C2H2_6"/>
    <property type="match status" value="2"/>
</dbReference>
<dbReference type="Gene3D" id="3.30.160.60">
    <property type="entry name" value="Classic Zinc Finger"/>
    <property type="match status" value="1"/>
</dbReference>
<comment type="subcellular location">
    <subcellularLocation>
        <location evidence="1">Nucleus</location>
    </subcellularLocation>
</comment>
<dbReference type="PROSITE" id="PS00028">
    <property type="entry name" value="ZINC_FINGER_C2H2_1"/>
    <property type="match status" value="2"/>
</dbReference>
<dbReference type="PANTHER" id="PTHR26374:SF471">
    <property type="entry name" value="OS03G0279700 PROTEIN"/>
    <property type="match status" value="1"/>
</dbReference>
<dbReference type="Proteomes" id="UP001472677">
    <property type="component" value="Unassembled WGS sequence"/>
</dbReference>
<feature type="region of interest" description="Disordered" evidence="10">
    <location>
        <begin position="40"/>
        <end position="67"/>
    </location>
</feature>
<evidence type="ECO:0000256" key="1">
    <source>
        <dbReference type="ARBA" id="ARBA00004123"/>
    </source>
</evidence>
<evidence type="ECO:0000256" key="7">
    <source>
        <dbReference type="ARBA" id="ARBA00023163"/>
    </source>
</evidence>
<evidence type="ECO:0000256" key="10">
    <source>
        <dbReference type="SAM" id="MobiDB-lite"/>
    </source>
</evidence>
<dbReference type="PANTHER" id="PTHR26374">
    <property type="entry name" value="ZINC FINGER PROTEIN ZAT5"/>
    <property type="match status" value="1"/>
</dbReference>
<dbReference type="InterPro" id="IPR013087">
    <property type="entry name" value="Znf_C2H2_type"/>
</dbReference>
<dbReference type="SUPFAM" id="SSF57667">
    <property type="entry name" value="beta-beta-alpha zinc fingers"/>
    <property type="match status" value="1"/>
</dbReference>